<feature type="region of interest" description="Disordered" evidence="3">
    <location>
        <begin position="1145"/>
        <end position="1179"/>
    </location>
</feature>
<keyword evidence="2" id="KW-0720">Serine protease</keyword>
<feature type="domain" description="Beta-lactamase-related" evidence="4">
    <location>
        <begin position="677"/>
        <end position="1015"/>
    </location>
</feature>
<dbReference type="SUPFAM" id="SSF82171">
    <property type="entry name" value="DPP6 N-terminal domain-like"/>
    <property type="match status" value="1"/>
</dbReference>
<evidence type="ECO:0000256" key="1">
    <source>
        <dbReference type="ARBA" id="ARBA00022801"/>
    </source>
</evidence>
<name>A0ABW4V7W6_9MICO</name>
<dbReference type="Pfam" id="PF00144">
    <property type="entry name" value="Beta-lactamase"/>
    <property type="match status" value="1"/>
</dbReference>
<dbReference type="Gene3D" id="2.120.10.30">
    <property type="entry name" value="TolB, C-terminal domain"/>
    <property type="match status" value="2"/>
</dbReference>
<dbReference type="InterPro" id="IPR011042">
    <property type="entry name" value="6-blade_b-propeller_TolB-like"/>
</dbReference>
<dbReference type="GO" id="GO:0016787">
    <property type="term" value="F:hydrolase activity"/>
    <property type="evidence" value="ECO:0007669"/>
    <property type="project" value="UniProtKB-KW"/>
</dbReference>
<keyword evidence="7" id="KW-1185">Reference proteome</keyword>
<reference evidence="7" key="1">
    <citation type="journal article" date="2019" name="Int. J. Syst. Evol. Microbiol.">
        <title>The Global Catalogue of Microorganisms (GCM) 10K type strain sequencing project: providing services to taxonomists for standard genome sequencing and annotation.</title>
        <authorList>
            <consortium name="The Broad Institute Genomics Platform"/>
            <consortium name="The Broad Institute Genome Sequencing Center for Infectious Disease"/>
            <person name="Wu L."/>
            <person name="Ma J."/>
        </authorList>
    </citation>
    <scope>NUCLEOTIDE SEQUENCE [LARGE SCALE GENOMIC DNA]</scope>
    <source>
        <strain evidence="7">CCM 7043</strain>
    </source>
</reference>
<protein>
    <submittedName>
        <fullName evidence="6">Serine hydrolase</fullName>
    </submittedName>
</protein>
<evidence type="ECO:0000256" key="3">
    <source>
        <dbReference type="SAM" id="MobiDB-lite"/>
    </source>
</evidence>
<keyword evidence="2" id="KW-0645">Protease</keyword>
<dbReference type="PANTHER" id="PTHR42776">
    <property type="entry name" value="SERINE PEPTIDASE S9 FAMILY MEMBER"/>
    <property type="match status" value="1"/>
</dbReference>
<dbReference type="InterPro" id="IPR011659">
    <property type="entry name" value="WD40"/>
</dbReference>
<gene>
    <name evidence="6" type="ORF">ACFSL2_09190</name>
</gene>
<dbReference type="InterPro" id="IPR001375">
    <property type="entry name" value="Peptidase_S9_cat"/>
</dbReference>
<sequence>MTRHLTLEDLPSIAVPSQPALAPGGALAYVVRTLDTEADTAVHDLWLVDAGGAAPRRLTRGRADTSPAWSPDGGTLAFLRAGTDPDGPGQLWTLPAAGGEATAVTDLPLGAGAPVWSPDGTRIAFVAPVDPAGSDPTRPLVADGLGYAVDGAGLLPTLRMQAHVVEVSAVSAGPAPVRQVTSGAVHVGAVGWHPDGVTLAFTARPAGASDLDAATAVHAIDVTDPQAVAVLVALADGLAGSVSFTPDGKHLLVVGHPGEPRGHAGLLRVPLGDDGRAAGAPVDLAAPLDRNVMAGAPAYPGAAPVVVGDDVLFCVRDHGCTHLYSVPLTGGAAPRLVLGGAGQVVSGLSVADGTAAVVLTTPDSFGEVVTVALGEGGGDRATTVTSLGTSLGAAVGYVREERWFEISDGTRVQAWLCHAAQDGDEAEPGPRPLYVDIHGGPHNAWNGAADEMHLYHHDLVARGWGVLLVNPRGSDGYGAAFYDAVFGGWGTADAKDFLEPVDALVAEGFADPHRLAVGGYSYGGFMTCYLTAHDDRFAAAVAGGVVADLSSMGGTSDEAHLMSEHELGAYPWGADAARLAEMSPFTRVDQVSTPTLVLHGGDDLRCPVGQAQQWHTALRERGVPTQLVLYPGASHIFPLAGRPSHRLDFGRRIVAWLDQHVLDGDRARPAIDVAHWERRLAALAEKHGVPGAQLGILRVGVGGRPDELVRAATGVLNVATGQPARTDSVFQIGSISKVWTATVVMLLVDEGAFTLDTPVAAILPGFELSNPEVAAQVTVRHLLTHTSGIDGDIFTDTGRGDDAIEKYVALLADAPQNHPLGATWSYCNSGFSVLGRIIEQVTGTTWDAAMREKLFGPLGLPRTVTLPEEALLHGAAVGHVEVGGTQHVAPVWGLPRPMGPAGLITAPVADVLAFARLHLTGGVTADGTRLLSAQSTVDMAELHADLPDKYSLGDSWGLGWIRFGWDDRRLIGHDGNTIGQAAFLRLLPDDGLAVTLLTNGGNTRDLYEELYREIFAALADVEMPRPLAPPAVPVTTDITPYLGTYRRESVRMDVLDGDTGPRLRTELLGPLAELQEEPVEEYPLVAVSDGLYVVRPEGMQTWAPVTFYSLPTGEEYVHFGVRATPKVAVAEPVPEAAAPAAVAEVEPDAGPDSVPGAVPGAAPGAVPEVEPAAVPGAAR</sequence>
<accession>A0ABW4V7W6</accession>
<dbReference type="Pfam" id="PF07676">
    <property type="entry name" value="PD40"/>
    <property type="match status" value="3"/>
</dbReference>
<comment type="caution">
    <text evidence="6">The sequence shown here is derived from an EMBL/GenBank/DDBJ whole genome shotgun (WGS) entry which is preliminary data.</text>
</comment>
<evidence type="ECO:0000259" key="4">
    <source>
        <dbReference type="Pfam" id="PF00144"/>
    </source>
</evidence>
<dbReference type="Gene3D" id="3.40.710.10">
    <property type="entry name" value="DD-peptidase/beta-lactamase superfamily"/>
    <property type="match status" value="1"/>
</dbReference>
<dbReference type="Gene3D" id="3.40.50.1820">
    <property type="entry name" value="alpha/beta hydrolase"/>
    <property type="match status" value="1"/>
</dbReference>
<evidence type="ECO:0000313" key="7">
    <source>
        <dbReference type="Proteomes" id="UP001597338"/>
    </source>
</evidence>
<dbReference type="EMBL" id="JBHUHF010000001">
    <property type="protein sequence ID" value="MFD2025685.1"/>
    <property type="molecule type" value="Genomic_DNA"/>
</dbReference>
<evidence type="ECO:0000259" key="5">
    <source>
        <dbReference type="Pfam" id="PF00326"/>
    </source>
</evidence>
<dbReference type="InterPro" id="IPR029058">
    <property type="entry name" value="AB_hydrolase_fold"/>
</dbReference>
<organism evidence="6 7">
    <name type="scientific">Promicromonospora aerolata</name>
    <dbReference type="NCBI Taxonomy" id="195749"/>
    <lineage>
        <taxon>Bacteria</taxon>
        <taxon>Bacillati</taxon>
        <taxon>Actinomycetota</taxon>
        <taxon>Actinomycetes</taxon>
        <taxon>Micrococcales</taxon>
        <taxon>Promicromonosporaceae</taxon>
        <taxon>Promicromonospora</taxon>
    </lineage>
</organism>
<dbReference type="PANTHER" id="PTHR42776:SF4">
    <property type="entry name" value="ACYLAMINO-ACID-RELEASING ENZYME"/>
    <property type="match status" value="1"/>
</dbReference>
<dbReference type="Proteomes" id="UP001597338">
    <property type="component" value="Unassembled WGS sequence"/>
</dbReference>
<proteinExistence type="predicted"/>
<dbReference type="Pfam" id="PF00326">
    <property type="entry name" value="Peptidase_S9"/>
    <property type="match status" value="1"/>
</dbReference>
<evidence type="ECO:0000256" key="2">
    <source>
        <dbReference type="ARBA" id="ARBA00022825"/>
    </source>
</evidence>
<dbReference type="SUPFAM" id="SSF53474">
    <property type="entry name" value="alpha/beta-Hydrolases"/>
    <property type="match status" value="1"/>
</dbReference>
<dbReference type="InterPro" id="IPR012338">
    <property type="entry name" value="Beta-lactam/transpept-like"/>
</dbReference>
<keyword evidence="1 6" id="KW-0378">Hydrolase</keyword>
<evidence type="ECO:0000313" key="6">
    <source>
        <dbReference type="EMBL" id="MFD2025685.1"/>
    </source>
</evidence>
<dbReference type="SUPFAM" id="SSF56601">
    <property type="entry name" value="beta-lactamase/transpeptidase-like"/>
    <property type="match status" value="1"/>
</dbReference>
<feature type="domain" description="Peptidase S9 prolyl oligopeptidase catalytic" evidence="5">
    <location>
        <begin position="460"/>
        <end position="661"/>
    </location>
</feature>
<dbReference type="InterPro" id="IPR001466">
    <property type="entry name" value="Beta-lactam-related"/>
</dbReference>
<dbReference type="RefSeq" id="WP_377197562.1">
    <property type="nucleotide sequence ID" value="NZ_JBHUHF010000001.1"/>
</dbReference>